<keyword evidence="2" id="KW-0418">Kinase</keyword>
<reference evidence="4" key="2">
    <citation type="submission" date="2021-04" db="EMBL/GenBank/DDBJ databases">
        <authorList>
            <person name="Gilroy R."/>
        </authorList>
    </citation>
    <scope>NUCLEOTIDE SEQUENCE</scope>
    <source>
        <strain evidence="4">ChiHecec2B26-446</strain>
    </source>
</reference>
<name>A0A9D1TQQ9_9BACT</name>
<reference evidence="4" key="1">
    <citation type="journal article" date="2021" name="PeerJ">
        <title>Extensive microbial diversity within the chicken gut microbiome revealed by metagenomics and culture.</title>
        <authorList>
            <person name="Gilroy R."/>
            <person name="Ravi A."/>
            <person name="Getino M."/>
            <person name="Pursley I."/>
            <person name="Horton D.L."/>
            <person name="Alikhan N.F."/>
            <person name="Baker D."/>
            <person name="Gharbi K."/>
            <person name="Hall N."/>
            <person name="Watson M."/>
            <person name="Adriaenssens E.M."/>
            <person name="Foster-Nyarko E."/>
            <person name="Jarju S."/>
            <person name="Secka A."/>
            <person name="Antonio M."/>
            <person name="Oren A."/>
            <person name="Chaudhuri R.R."/>
            <person name="La Ragione R."/>
            <person name="Hildebrand F."/>
            <person name="Pallen M.J."/>
        </authorList>
    </citation>
    <scope>NUCLEOTIDE SEQUENCE</scope>
    <source>
        <strain evidence="4">ChiHecec2B26-446</strain>
    </source>
</reference>
<evidence type="ECO:0000313" key="5">
    <source>
        <dbReference type="Proteomes" id="UP000886752"/>
    </source>
</evidence>
<comment type="similarity">
    <text evidence="3">Belongs to the bacterial glucokinase family.</text>
</comment>
<dbReference type="SUPFAM" id="SSF53067">
    <property type="entry name" value="Actin-like ATPase domain"/>
    <property type="match status" value="1"/>
</dbReference>
<evidence type="ECO:0000313" key="4">
    <source>
        <dbReference type="EMBL" id="HIW01699.1"/>
    </source>
</evidence>
<dbReference type="GO" id="GO:0005536">
    <property type="term" value="F:D-glucose binding"/>
    <property type="evidence" value="ECO:0007669"/>
    <property type="project" value="InterPro"/>
</dbReference>
<dbReference type="Gene3D" id="3.40.367.20">
    <property type="match status" value="1"/>
</dbReference>
<dbReference type="GO" id="GO:0006096">
    <property type="term" value="P:glycolytic process"/>
    <property type="evidence" value="ECO:0007669"/>
    <property type="project" value="InterPro"/>
</dbReference>
<dbReference type="EMBL" id="DXHV01000086">
    <property type="protein sequence ID" value="HIW01699.1"/>
    <property type="molecule type" value="Genomic_DNA"/>
</dbReference>
<accession>A0A9D1TQQ9</accession>
<sequence>MKILAFDIGGTNCRMGLARVEDGVLRLERQAQVPTGSVHTARELYCAAQNQWGQEMQDAAACGLAVAGPVSPEGARLSNADLVIDRKELEDCLALPVNLCNDFAAVAYALETEAGRGAEHCHGGCADASRVRAVVGAGTGFGCGLLLPSGEYVPSEGGHMTLSFEPEEEAFAAFLREMLHWPLLTADNVLSGRGLEALVLHVTGRTCTAREAGERYLQDTDNDVARIYTRLFARTCRNWALATLCLGGLWIAGSLAMCNRQIVRSELFAREFVQGTHVNLLARVPVCLFSEPAYGLWGAARAGQRGLDEKRAR</sequence>
<dbReference type="Proteomes" id="UP000886752">
    <property type="component" value="Unassembled WGS sequence"/>
</dbReference>
<dbReference type="PANTHER" id="PTHR47363:SF1">
    <property type="entry name" value="GLUCOKINASE"/>
    <property type="match status" value="1"/>
</dbReference>
<gene>
    <name evidence="4" type="ORF">H9894_11020</name>
</gene>
<evidence type="ECO:0000256" key="3">
    <source>
        <dbReference type="RuleBase" id="RU004046"/>
    </source>
</evidence>
<dbReference type="Pfam" id="PF02685">
    <property type="entry name" value="Glucokinase"/>
    <property type="match status" value="1"/>
</dbReference>
<dbReference type="GO" id="GO:0004340">
    <property type="term" value="F:glucokinase activity"/>
    <property type="evidence" value="ECO:0007669"/>
    <property type="project" value="InterPro"/>
</dbReference>
<proteinExistence type="inferred from homology"/>
<dbReference type="CDD" id="cd24008">
    <property type="entry name" value="ASKHA_NBD_GLK"/>
    <property type="match status" value="1"/>
</dbReference>
<dbReference type="InterPro" id="IPR003836">
    <property type="entry name" value="Glucokinase"/>
</dbReference>
<dbReference type="AlphaFoldDB" id="A0A9D1TQQ9"/>
<evidence type="ECO:0000256" key="2">
    <source>
        <dbReference type="ARBA" id="ARBA00022777"/>
    </source>
</evidence>
<dbReference type="Gene3D" id="3.30.420.40">
    <property type="match status" value="1"/>
</dbReference>
<comment type="caution">
    <text evidence="4">The sequence shown here is derived from an EMBL/GenBank/DDBJ whole genome shotgun (WGS) entry which is preliminary data.</text>
</comment>
<dbReference type="PANTHER" id="PTHR47363">
    <property type="entry name" value="GLUCOKINASE"/>
    <property type="match status" value="1"/>
</dbReference>
<organism evidence="4 5">
    <name type="scientific">Candidatus Desulfovibrio intestinipullorum</name>
    <dbReference type="NCBI Taxonomy" id="2838536"/>
    <lineage>
        <taxon>Bacteria</taxon>
        <taxon>Pseudomonadati</taxon>
        <taxon>Thermodesulfobacteriota</taxon>
        <taxon>Desulfovibrionia</taxon>
        <taxon>Desulfovibrionales</taxon>
        <taxon>Desulfovibrionaceae</taxon>
        <taxon>Desulfovibrio</taxon>
    </lineage>
</organism>
<dbReference type="GO" id="GO:0005524">
    <property type="term" value="F:ATP binding"/>
    <property type="evidence" value="ECO:0007669"/>
    <property type="project" value="InterPro"/>
</dbReference>
<keyword evidence="1" id="KW-0808">Transferase</keyword>
<protein>
    <submittedName>
        <fullName evidence="4">Glucokinase</fullName>
    </submittedName>
</protein>
<dbReference type="InterPro" id="IPR043129">
    <property type="entry name" value="ATPase_NBD"/>
</dbReference>
<evidence type="ECO:0000256" key="1">
    <source>
        <dbReference type="ARBA" id="ARBA00022679"/>
    </source>
</evidence>